<proteinExistence type="predicted"/>
<gene>
    <name evidence="1" type="ORF">UFOPK3495_01148</name>
</gene>
<protein>
    <submittedName>
        <fullName evidence="1">Unannotated protein</fullName>
    </submittedName>
</protein>
<dbReference type="AlphaFoldDB" id="A0A6J7GCB8"/>
<evidence type="ECO:0000313" key="1">
    <source>
        <dbReference type="EMBL" id="CAB4904188.1"/>
    </source>
</evidence>
<organism evidence="1">
    <name type="scientific">freshwater metagenome</name>
    <dbReference type="NCBI Taxonomy" id="449393"/>
    <lineage>
        <taxon>unclassified sequences</taxon>
        <taxon>metagenomes</taxon>
        <taxon>ecological metagenomes</taxon>
    </lineage>
</organism>
<reference evidence="1" key="1">
    <citation type="submission" date="2020-05" db="EMBL/GenBank/DDBJ databases">
        <authorList>
            <person name="Chiriac C."/>
            <person name="Salcher M."/>
            <person name="Ghai R."/>
            <person name="Kavagutti S V."/>
        </authorList>
    </citation>
    <scope>NUCLEOTIDE SEQUENCE</scope>
</reference>
<sequence>MAAARIRGLDPITKAPVPRFPAAGTDTTCLRMTYFETVCGVGNVGAGWMRNVGAASAGTRVAKTAIAEPIATTVA</sequence>
<dbReference type="EMBL" id="CAFBMC010000064">
    <property type="protein sequence ID" value="CAB4904188.1"/>
    <property type="molecule type" value="Genomic_DNA"/>
</dbReference>
<name>A0A6J7GCB8_9ZZZZ</name>
<accession>A0A6J7GCB8</accession>